<reference evidence="1 2" key="1">
    <citation type="journal article" date="2022" name="Plant J.">
        <title>Chromosome-level genome of Camellia lanceoleosa provides a valuable resource for understanding genome evolution and self-incompatibility.</title>
        <authorList>
            <person name="Gong W."/>
            <person name="Xiao S."/>
            <person name="Wang L."/>
            <person name="Liao Z."/>
            <person name="Chang Y."/>
            <person name="Mo W."/>
            <person name="Hu G."/>
            <person name="Li W."/>
            <person name="Zhao G."/>
            <person name="Zhu H."/>
            <person name="Hu X."/>
            <person name="Ji K."/>
            <person name="Xiang X."/>
            <person name="Song Q."/>
            <person name="Yuan D."/>
            <person name="Jin S."/>
            <person name="Zhang L."/>
        </authorList>
    </citation>
    <scope>NUCLEOTIDE SEQUENCE [LARGE SCALE GENOMIC DNA]</scope>
    <source>
        <strain evidence="1">SQ_2022a</strain>
    </source>
</reference>
<organism evidence="1 2">
    <name type="scientific">Camellia lanceoleosa</name>
    <dbReference type="NCBI Taxonomy" id="1840588"/>
    <lineage>
        <taxon>Eukaryota</taxon>
        <taxon>Viridiplantae</taxon>
        <taxon>Streptophyta</taxon>
        <taxon>Embryophyta</taxon>
        <taxon>Tracheophyta</taxon>
        <taxon>Spermatophyta</taxon>
        <taxon>Magnoliopsida</taxon>
        <taxon>eudicotyledons</taxon>
        <taxon>Gunneridae</taxon>
        <taxon>Pentapetalae</taxon>
        <taxon>asterids</taxon>
        <taxon>Ericales</taxon>
        <taxon>Theaceae</taxon>
        <taxon>Camellia</taxon>
    </lineage>
</organism>
<proteinExistence type="predicted"/>
<name>A0ACC0J5W6_9ERIC</name>
<keyword evidence="2" id="KW-1185">Reference proteome</keyword>
<dbReference type="Proteomes" id="UP001060215">
    <property type="component" value="Chromosome 1"/>
</dbReference>
<dbReference type="EMBL" id="CM045758">
    <property type="protein sequence ID" value="KAI8031961.1"/>
    <property type="molecule type" value="Genomic_DNA"/>
</dbReference>
<comment type="caution">
    <text evidence="1">The sequence shown here is derived from an EMBL/GenBank/DDBJ whole genome shotgun (WGS) entry which is preliminary data.</text>
</comment>
<keyword evidence="1" id="KW-0413">Isomerase</keyword>
<sequence>MFKALSVSKALSIQAHPDKEFAGFVHKTLPDVFKDDNYKLEMALALTEFEPLADQAGTVVEVLVKDGKPVSVDTPLFTIEP</sequence>
<gene>
    <name evidence="1" type="ORF">LOK49_LG01G01180</name>
</gene>
<accession>A0ACC0J5W6</accession>
<evidence type="ECO:0000313" key="2">
    <source>
        <dbReference type="Proteomes" id="UP001060215"/>
    </source>
</evidence>
<evidence type="ECO:0000313" key="1">
    <source>
        <dbReference type="EMBL" id="KAI8031961.1"/>
    </source>
</evidence>
<protein>
    <submittedName>
        <fullName evidence="1">Mannose-6-phosphate isomerase 1</fullName>
    </submittedName>
</protein>